<feature type="domain" description="FAM69 N-terminal" evidence="11">
    <location>
        <begin position="49"/>
        <end position="179"/>
    </location>
</feature>
<evidence type="ECO:0000259" key="10">
    <source>
        <dbReference type="Pfam" id="PF12260"/>
    </source>
</evidence>
<dbReference type="Pfam" id="PF12260">
    <property type="entry name" value="PIP49_C"/>
    <property type="match status" value="1"/>
</dbReference>
<dbReference type="EMBL" id="CAJNOT010000516">
    <property type="protein sequence ID" value="CAF1008022.1"/>
    <property type="molecule type" value="Genomic_DNA"/>
</dbReference>
<keyword evidence="5" id="KW-0735">Signal-anchor</keyword>
<sequence length="462" mass="53861">MISYPLREYISSKKDDDYHQSSSSSSSSLNYSSTKTKNNLNNNYSNRFICFILSLILLFIFSTLYSYYSYIDPTCFNNECTDFVCKAYSEGLIGGQLCPDLCTTKTIQLENCLGEHKQFESRLFDNNEGNQVIRCYLKHPLSKTNPSGDLKKHFYFPEDESTLEKLYIALQQHIQKTIQLDNPDILIEDLLKFADFNKDDKISLSEARSLWSLVQIDEFFYTILLSDKVYTPKIRGTCGHIFAIEKVIYHNLPFDDKQELYPSSERPNWFQRVRLAIGIIEFYSDTWHYQDTDQHLYLCQPLIKAFGYDKDYEAKMLKLNHLISSKSILSRLPNHCKESRDCLYDSYCYASCNISTNSCQMKQFNKDSLNELCSLISSLIRPDANSTFIDDLNRIIDECQQLFNDKTIYSNNNIDLISLQIRETLILQNLKNLLWTNIEYQMNKITKKSTKKPTSLSTHSVK</sequence>
<keyword evidence="3 9" id="KW-0812">Transmembrane</keyword>
<dbReference type="PANTHER" id="PTHR21093:SF6">
    <property type="entry name" value="EF-HAND DOMAIN-CONTAINING PROTEIN"/>
    <property type="match status" value="1"/>
</dbReference>
<evidence type="ECO:0000313" key="14">
    <source>
        <dbReference type="Proteomes" id="UP000663864"/>
    </source>
</evidence>
<comment type="similarity">
    <text evidence="2">Belongs to the DIPK family.</text>
</comment>
<evidence type="ECO:0000256" key="3">
    <source>
        <dbReference type="ARBA" id="ARBA00022692"/>
    </source>
</evidence>
<dbReference type="Proteomes" id="UP000663864">
    <property type="component" value="Unassembled WGS sequence"/>
</dbReference>
<evidence type="ECO:0000256" key="7">
    <source>
        <dbReference type="ARBA" id="ARBA00023136"/>
    </source>
</evidence>
<evidence type="ECO:0000313" key="12">
    <source>
        <dbReference type="EMBL" id="CAF1008022.1"/>
    </source>
</evidence>
<organism evidence="12 14">
    <name type="scientific">Rotaria sordida</name>
    <dbReference type="NCBI Taxonomy" id="392033"/>
    <lineage>
        <taxon>Eukaryota</taxon>
        <taxon>Metazoa</taxon>
        <taxon>Spiralia</taxon>
        <taxon>Gnathifera</taxon>
        <taxon>Rotifera</taxon>
        <taxon>Eurotatoria</taxon>
        <taxon>Bdelloidea</taxon>
        <taxon>Philodinida</taxon>
        <taxon>Philodinidae</taxon>
        <taxon>Rotaria</taxon>
    </lineage>
</organism>
<dbReference type="InterPro" id="IPR029244">
    <property type="entry name" value="FAM69_N"/>
</dbReference>
<accession>A0A814HBS9</accession>
<name>A0A814HBS9_9BILA</name>
<feature type="transmembrane region" description="Helical" evidence="9">
    <location>
        <begin position="48"/>
        <end position="68"/>
    </location>
</feature>
<comment type="caution">
    <text evidence="12">The sequence shown here is derived from an EMBL/GenBank/DDBJ whole genome shotgun (WGS) entry which is preliminary data.</text>
</comment>
<reference evidence="12" key="1">
    <citation type="submission" date="2021-02" db="EMBL/GenBank/DDBJ databases">
        <authorList>
            <person name="Nowell W R."/>
        </authorList>
    </citation>
    <scope>NUCLEOTIDE SEQUENCE</scope>
</reference>
<evidence type="ECO:0000256" key="2">
    <source>
        <dbReference type="ARBA" id="ARBA00006338"/>
    </source>
</evidence>
<evidence type="ECO:0000256" key="6">
    <source>
        <dbReference type="ARBA" id="ARBA00022989"/>
    </source>
</evidence>
<protein>
    <submittedName>
        <fullName evidence="12">Uncharacterized protein</fullName>
    </submittedName>
</protein>
<evidence type="ECO:0000256" key="5">
    <source>
        <dbReference type="ARBA" id="ARBA00022968"/>
    </source>
</evidence>
<evidence type="ECO:0000259" key="11">
    <source>
        <dbReference type="Pfam" id="PF14875"/>
    </source>
</evidence>
<keyword evidence="7 9" id="KW-0472">Membrane</keyword>
<dbReference type="EMBL" id="CAJOBD010001531">
    <property type="protein sequence ID" value="CAF3809186.1"/>
    <property type="molecule type" value="Genomic_DNA"/>
</dbReference>
<evidence type="ECO:0000256" key="1">
    <source>
        <dbReference type="ARBA" id="ARBA00004648"/>
    </source>
</evidence>
<dbReference type="GO" id="GO:0005789">
    <property type="term" value="C:endoplasmic reticulum membrane"/>
    <property type="evidence" value="ECO:0007669"/>
    <property type="project" value="UniProtKB-SubCell"/>
</dbReference>
<dbReference type="Proteomes" id="UP000663836">
    <property type="component" value="Unassembled WGS sequence"/>
</dbReference>
<gene>
    <name evidence="13" type="ORF">JBS370_LOCUS15762</name>
    <name evidence="12" type="ORF">ZHD862_LOCUS12885</name>
</gene>
<evidence type="ECO:0000256" key="4">
    <source>
        <dbReference type="ARBA" id="ARBA00022824"/>
    </source>
</evidence>
<keyword evidence="4" id="KW-0256">Endoplasmic reticulum</keyword>
<keyword evidence="6 9" id="KW-1133">Transmembrane helix</keyword>
<evidence type="ECO:0000256" key="9">
    <source>
        <dbReference type="SAM" id="Phobius"/>
    </source>
</evidence>
<feature type="domain" description="FAM69 protein-kinase" evidence="10">
    <location>
        <begin position="210"/>
        <end position="401"/>
    </location>
</feature>
<dbReference type="InterPro" id="IPR022049">
    <property type="entry name" value="FAM69_kinase_dom"/>
</dbReference>
<dbReference type="AlphaFoldDB" id="A0A814HBS9"/>
<proteinExistence type="inferred from homology"/>
<evidence type="ECO:0000313" key="13">
    <source>
        <dbReference type="EMBL" id="CAF3809186.1"/>
    </source>
</evidence>
<dbReference type="Pfam" id="PF14875">
    <property type="entry name" value="PIP49_N"/>
    <property type="match status" value="1"/>
</dbReference>
<dbReference type="PANTHER" id="PTHR21093">
    <property type="entry name" value="DIVERGENT PROTEIN KINASE DOMAIN 1C-RELATED"/>
    <property type="match status" value="1"/>
</dbReference>
<evidence type="ECO:0000256" key="8">
    <source>
        <dbReference type="ARBA" id="ARBA00023157"/>
    </source>
</evidence>
<keyword evidence="8" id="KW-1015">Disulfide bond</keyword>
<comment type="subcellular location">
    <subcellularLocation>
        <location evidence="1">Endoplasmic reticulum membrane</location>
        <topology evidence="1">Single-pass type II membrane protein</topology>
    </subcellularLocation>
</comment>